<accession>A0ABY1Q4R5</accession>
<evidence type="ECO:0000256" key="2">
    <source>
        <dbReference type="SAM" id="SignalP"/>
    </source>
</evidence>
<dbReference type="Proteomes" id="UP001158049">
    <property type="component" value="Unassembled WGS sequence"/>
</dbReference>
<feature type="signal peptide" evidence="2">
    <location>
        <begin position="1"/>
        <end position="21"/>
    </location>
</feature>
<dbReference type="InterPro" id="IPR018247">
    <property type="entry name" value="EF_Hand_1_Ca_BS"/>
</dbReference>
<protein>
    <submittedName>
        <fullName evidence="3">HupE / UreJ protein</fullName>
    </submittedName>
</protein>
<dbReference type="PROSITE" id="PS00018">
    <property type="entry name" value="EF_HAND_1"/>
    <property type="match status" value="1"/>
</dbReference>
<feature type="transmembrane region" description="Helical" evidence="1">
    <location>
        <begin position="311"/>
        <end position="335"/>
    </location>
</feature>
<dbReference type="RefSeq" id="WP_283442106.1">
    <property type="nucleotide sequence ID" value="NZ_FXUL01000005.1"/>
</dbReference>
<keyword evidence="4" id="KW-1185">Reference proteome</keyword>
<feature type="transmembrane region" description="Helical" evidence="1">
    <location>
        <begin position="347"/>
        <end position="365"/>
    </location>
</feature>
<comment type="caution">
    <text evidence="3">The sequence shown here is derived from an EMBL/GenBank/DDBJ whole genome shotgun (WGS) entry which is preliminary data.</text>
</comment>
<reference evidence="3 4" key="1">
    <citation type="submission" date="2017-05" db="EMBL/GenBank/DDBJ databases">
        <authorList>
            <person name="Varghese N."/>
            <person name="Submissions S."/>
        </authorList>
    </citation>
    <scope>NUCLEOTIDE SEQUENCE [LARGE SCALE GENOMIC DNA]</scope>
    <source>
        <strain evidence="3 4">DSM 26001</strain>
    </source>
</reference>
<evidence type="ECO:0000313" key="3">
    <source>
        <dbReference type="EMBL" id="SMP57408.1"/>
    </source>
</evidence>
<sequence length="376" mass="41705">MRRLLFLLCLLSSLCSLPANAHKPSDSYLTLTVEENQVEGQWDIALRDLDFAIGLDTNADGAITWGEVQARQKEIDAYALSRLQVSAGGQACPMRATEHLIDDHTDGAYAVLRFQASCAAIAGSVQVRYKLFFDIDPQHKGLLRLQYHGASITGIFSPEQADQTFSLQAPSRLRQFVDYLREGIWHIWIGYDHILFLLALLLPAVVVREAGRWQAVPAFRPAFWSVLRIVTAFTVAHSVTLTLATLGVISLPSRWVESTIAASVIIAALNNVYPLFRERRWVMAFLFGLIHGFGFASVLTDLGLPQDALVIALVGFNVGVETGQLAIVAGFLPLIYFLRGTWFYRRVLLMGGSILIAVLASVWFVERAFDIKLVTP</sequence>
<feature type="transmembrane region" description="Helical" evidence="1">
    <location>
        <begin position="185"/>
        <end position="206"/>
    </location>
</feature>
<proteinExistence type="predicted"/>
<gene>
    <name evidence="3" type="ORF">SAMN06295970_10587</name>
</gene>
<dbReference type="EMBL" id="FXUL01000005">
    <property type="protein sequence ID" value="SMP57408.1"/>
    <property type="molecule type" value="Genomic_DNA"/>
</dbReference>
<evidence type="ECO:0000313" key="4">
    <source>
        <dbReference type="Proteomes" id="UP001158049"/>
    </source>
</evidence>
<name>A0ABY1Q4R5_9BURK</name>
<dbReference type="InterPro" id="IPR032809">
    <property type="entry name" value="Put_HupE_UreJ"/>
</dbReference>
<feature type="transmembrane region" description="Helical" evidence="1">
    <location>
        <begin position="280"/>
        <end position="299"/>
    </location>
</feature>
<feature type="transmembrane region" description="Helical" evidence="1">
    <location>
        <begin position="255"/>
        <end position="273"/>
    </location>
</feature>
<keyword evidence="1" id="KW-1133">Transmembrane helix</keyword>
<feature type="chain" id="PRO_5045817192" evidence="2">
    <location>
        <begin position="22"/>
        <end position="376"/>
    </location>
</feature>
<keyword evidence="1" id="KW-0472">Membrane</keyword>
<feature type="transmembrane region" description="Helical" evidence="1">
    <location>
        <begin position="226"/>
        <end position="249"/>
    </location>
</feature>
<keyword evidence="2" id="KW-0732">Signal</keyword>
<dbReference type="Pfam" id="PF13795">
    <property type="entry name" value="HupE_UreJ_2"/>
    <property type="match status" value="1"/>
</dbReference>
<evidence type="ECO:0000256" key="1">
    <source>
        <dbReference type="SAM" id="Phobius"/>
    </source>
</evidence>
<keyword evidence="1" id="KW-0812">Transmembrane</keyword>
<organism evidence="3 4">
    <name type="scientific">Noviherbaspirillum suwonense</name>
    <dbReference type="NCBI Taxonomy" id="1224511"/>
    <lineage>
        <taxon>Bacteria</taxon>
        <taxon>Pseudomonadati</taxon>
        <taxon>Pseudomonadota</taxon>
        <taxon>Betaproteobacteria</taxon>
        <taxon>Burkholderiales</taxon>
        <taxon>Oxalobacteraceae</taxon>
        <taxon>Noviherbaspirillum</taxon>
    </lineage>
</organism>